<evidence type="ECO:0008006" key="2">
    <source>
        <dbReference type="Google" id="ProtNLM"/>
    </source>
</evidence>
<name>A0A6N2S2D8_9ACTO</name>
<organism evidence="1">
    <name type="scientific">Schaalia odontolytica</name>
    <dbReference type="NCBI Taxonomy" id="1660"/>
    <lineage>
        <taxon>Bacteria</taxon>
        <taxon>Bacillati</taxon>
        <taxon>Actinomycetota</taxon>
        <taxon>Actinomycetes</taxon>
        <taxon>Actinomycetales</taxon>
        <taxon>Actinomycetaceae</taxon>
        <taxon>Schaalia</taxon>
    </lineage>
</organism>
<accession>A0A6N2S2D8</accession>
<sequence length="92" mass="9926">MGIAVGFGIGYVLGTRAGREQYARICACAGKLRRFPLVARPLDAAGEKMSALVRVQGEKVTDKVADAVKERLFRMPAAEPEITEEDLPTYAG</sequence>
<evidence type="ECO:0000313" key="1">
    <source>
        <dbReference type="EMBL" id="VYS86938.1"/>
    </source>
</evidence>
<gene>
    <name evidence="1" type="ORF">AOLFYP35_00630</name>
</gene>
<dbReference type="EMBL" id="CACRSM010000002">
    <property type="protein sequence ID" value="VYS86938.1"/>
    <property type="molecule type" value="Genomic_DNA"/>
</dbReference>
<proteinExistence type="predicted"/>
<dbReference type="AlphaFoldDB" id="A0A6N2S2D8"/>
<reference evidence="1" key="1">
    <citation type="submission" date="2019-11" db="EMBL/GenBank/DDBJ databases">
        <authorList>
            <person name="Feng L."/>
        </authorList>
    </citation>
    <scope>NUCLEOTIDE SEQUENCE</scope>
    <source>
        <strain evidence="1">AodontolyticusLFYP35</strain>
    </source>
</reference>
<protein>
    <recommendedName>
        <fullName evidence="2">Protoporphyrinogen oxidase</fullName>
    </recommendedName>
</protein>